<evidence type="ECO:0000313" key="1">
    <source>
        <dbReference type="EMBL" id="MPC08959.1"/>
    </source>
</evidence>
<evidence type="ECO:0000313" key="2">
    <source>
        <dbReference type="Proteomes" id="UP000324222"/>
    </source>
</evidence>
<dbReference type="Proteomes" id="UP000324222">
    <property type="component" value="Unassembled WGS sequence"/>
</dbReference>
<accession>A0A5B7CHL3</accession>
<protein>
    <submittedName>
        <fullName evidence="1">Uncharacterized protein</fullName>
    </submittedName>
</protein>
<keyword evidence="2" id="KW-1185">Reference proteome</keyword>
<dbReference type="EMBL" id="VSRR010000050">
    <property type="protein sequence ID" value="MPC08959.1"/>
    <property type="molecule type" value="Genomic_DNA"/>
</dbReference>
<dbReference type="AlphaFoldDB" id="A0A5B7CHL3"/>
<name>A0A5B7CHL3_PORTR</name>
<sequence>MQQFSLQRAQHHYQPHTFLPTSIIPVPLQHTSVKPEHGPLIYKTLNSRIQWQHILPALLLSAYLQPVDLKTKILMFLLHLCPLLMSFFNPTYNRQASGTFLVNGDMKTGHYELRSKSVQYN</sequence>
<gene>
    <name evidence="1" type="ORF">E2C01_001558</name>
</gene>
<reference evidence="1 2" key="1">
    <citation type="submission" date="2019-05" db="EMBL/GenBank/DDBJ databases">
        <title>Another draft genome of Portunus trituberculatus and its Hox gene families provides insights of decapod evolution.</title>
        <authorList>
            <person name="Jeong J.-H."/>
            <person name="Song I."/>
            <person name="Kim S."/>
            <person name="Choi T."/>
            <person name="Kim D."/>
            <person name="Ryu S."/>
            <person name="Kim W."/>
        </authorList>
    </citation>
    <scope>NUCLEOTIDE SEQUENCE [LARGE SCALE GENOMIC DNA]</scope>
    <source>
        <tissue evidence="1">Muscle</tissue>
    </source>
</reference>
<organism evidence="1 2">
    <name type="scientific">Portunus trituberculatus</name>
    <name type="common">Swimming crab</name>
    <name type="synonym">Neptunus trituberculatus</name>
    <dbReference type="NCBI Taxonomy" id="210409"/>
    <lineage>
        <taxon>Eukaryota</taxon>
        <taxon>Metazoa</taxon>
        <taxon>Ecdysozoa</taxon>
        <taxon>Arthropoda</taxon>
        <taxon>Crustacea</taxon>
        <taxon>Multicrustacea</taxon>
        <taxon>Malacostraca</taxon>
        <taxon>Eumalacostraca</taxon>
        <taxon>Eucarida</taxon>
        <taxon>Decapoda</taxon>
        <taxon>Pleocyemata</taxon>
        <taxon>Brachyura</taxon>
        <taxon>Eubrachyura</taxon>
        <taxon>Portunoidea</taxon>
        <taxon>Portunidae</taxon>
        <taxon>Portuninae</taxon>
        <taxon>Portunus</taxon>
    </lineage>
</organism>
<proteinExistence type="predicted"/>
<comment type="caution">
    <text evidence="1">The sequence shown here is derived from an EMBL/GenBank/DDBJ whole genome shotgun (WGS) entry which is preliminary data.</text>
</comment>